<dbReference type="Proteomes" id="UP000237822">
    <property type="component" value="Unassembled WGS sequence"/>
</dbReference>
<sequence length="72" mass="7944">MGGDNRFTFSITRDGTSLYQGSVSGLDRGQWGTRSVAVTVGRTSTHAVISKADMDAVFAYRAKCDIYHLYNY</sequence>
<protein>
    <submittedName>
        <fullName evidence="1">Uncharacterized protein</fullName>
    </submittedName>
</protein>
<evidence type="ECO:0000313" key="2">
    <source>
        <dbReference type="Proteomes" id="UP000237822"/>
    </source>
</evidence>
<keyword evidence="2" id="KW-1185">Reference proteome</keyword>
<comment type="caution">
    <text evidence="1">The sequence shown here is derived from an EMBL/GenBank/DDBJ whole genome shotgun (WGS) entry which is preliminary data.</text>
</comment>
<dbReference type="EMBL" id="PVTI01000005">
    <property type="protein sequence ID" value="PRY61473.1"/>
    <property type="molecule type" value="Genomic_DNA"/>
</dbReference>
<dbReference type="AlphaFoldDB" id="A0A2T0UU85"/>
<gene>
    <name evidence="1" type="ORF">BCF74_10529</name>
</gene>
<proteinExistence type="predicted"/>
<evidence type="ECO:0000313" key="1">
    <source>
        <dbReference type="EMBL" id="PRY61473.1"/>
    </source>
</evidence>
<reference evidence="1 2" key="1">
    <citation type="submission" date="2018-03" db="EMBL/GenBank/DDBJ databases">
        <title>Genomic Encyclopedia of Archaeal and Bacterial Type Strains, Phase II (KMG-II): from individual species to whole genera.</title>
        <authorList>
            <person name="Goeker M."/>
        </authorList>
    </citation>
    <scope>NUCLEOTIDE SEQUENCE [LARGE SCALE GENOMIC DNA]</scope>
    <source>
        <strain evidence="1 2">ATCC BAA-1496</strain>
    </source>
</reference>
<name>A0A2T0UU85_9MICO</name>
<accession>A0A2T0UU85</accession>
<organism evidence="1 2">
    <name type="scientific">Knoellia remsis</name>
    <dbReference type="NCBI Taxonomy" id="407159"/>
    <lineage>
        <taxon>Bacteria</taxon>
        <taxon>Bacillati</taxon>
        <taxon>Actinomycetota</taxon>
        <taxon>Actinomycetes</taxon>
        <taxon>Micrococcales</taxon>
        <taxon>Intrasporangiaceae</taxon>
        <taxon>Knoellia</taxon>
    </lineage>
</organism>